<dbReference type="STRING" id="880156.AM629_20645"/>
<dbReference type="CDD" id="cd06173">
    <property type="entry name" value="MFS_MefA_like"/>
    <property type="match status" value="1"/>
</dbReference>
<dbReference type="PANTHER" id="PTHR23513">
    <property type="entry name" value="INTEGRAL MEMBRANE EFFLUX PROTEIN-RELATED"/>
    <property type="match status" value="1"/>
</dbReference>
<keyword evidence="3 6" id="KW-0812">Transmembrane</keyword>
<dbReference type="InterPro" id="IPR036259">
    <property type="entry name" value="MFS_trans_sf"/>
</dbReference>
<evidence type="ECO:0000256" key="4">
    <source>
        <dbReference type="ARBA" id="ARBA00022989"/>
    </source>
</evidence>
<dbReference type="GO" id="GO:0022857">
    <property type="term" value="F:transmembrane transporter activity"/>
    <property type="evidence" value="ECO:0007669"/>
    <property type="project" value="InterPro"/>
</dbReference>
<feature type="transmembrane region" description="Helical" evidence="6">
    <location>
        <begin position="284"/>
        <end position="301"/>
    </location>
</feature>
<reference evidence="7 8" key="1">
    <citation type="submission" date="2019-09" db="EMBL/GenBank/DDBJ databases">
        <title>Whole genome sequence of Photorhabdus heterorhabditis strain ETL (Enterobacteriales: Enterobacteriaceae) a bacterial symbiont of Heterorhabditis zealandica strain ETL (Rhabditida: Heterorhabditidae).</title>
        <authorList>
            <person name="Lulamba T.E."/>
            <person name="Serepa-Dlamini M.H."/>
        </authorList>
    </citation>
    <scope>NUCLEOTIDE SEQUENCE [LARGE SCALE GENOMIC DNA]</scope>
    <source>
        <strain evidence="7 8">ETL</strain>
    </source>
</reference>
<dbReference type="Proteomes" id="UP000322184">
    <property type="component" value="Unassembled WGS sequence"/>
</dbReference>
<feature type="transmembrane region" description="Helical" evidence="6">
    <location>
        <begin position="220"/>
        <end position="244"/>
    </location>
</feature>
<proteinExistence type="predicted"/>
<keyword evidence="5 6" id="KW-0472">Membrane</keyword>
<feature type="transmembrane region" description="Helical" evidence="6">
    <location>
        <begin position="347"/>
        <end position="367"/>
    </location>
</feature>
<comment type="subcellular location">
    <subcellularLocation>
        <location evidence="1">Cell membrane</location>
        <topology evidence="1">Multi-pass membrane protein</topology>
    </subcellularLocation>
</comment>
<sequence>MGLFPVKLNDDFWKIRSSEALYILSSRIIVALVTLSLIKSNQLILSSYFLFVYFLSRTISGLALSHLFDQLDKKKILFVLNLIFIFLTIYYLYNISYGGPIYFFFIISIILGLIDALYSPVVNAYIPFIVSKHELDEAYRKTFLLQASLNVFGIGLGMAGYEVIGIINMTWTLCGLIVLSVCILYGVNNRGTRILQKREDNPSSALNSLRLFFRYRFEPYWALSSLLVNMILVPFSSLVIPYFVESVKHSSAIMIGIIEASAAIGAICASVFFQSYFEKIYGKVRTVIFSFLMIGLCLVGLSLFISHIIWCLLAFLIGVSVILNNVSIESSRSIAIPERHRVKIQTVHTAFIGLGNPFGFILFSMIIEKWNYSVVLLIGGFLICVVSLFLKYIPMFDDLLSKDKEEIDSIYDKNYGDL</sequence>
<feature type="transmembrane region" description="Helical" evidence="6">
    <location>
        <begin position="20"/>
        <end position="38"/>
    </location>
</feature>
<comment type="caution">
    <text evidence="7">The sequence shown here is derived from an EMBL/GenBank/DDBJ whole genome shotgun (WGS) entry which is preliminary data.</text>
</comment>
<dbReference type="PANTHER" id="PTHR23513:SF6">
    <property type="entry name" value="MAJOR FACILITATOR SUPERFAMILY ASSOCIATED DOMAIN-CONTAINING PROTEIN"/>
    <property type="match status" value="1"/>
</dbReference>
<dbReference type="AlphaFoldDB" id="A0A5B0VLQ8"/>
<feature type="transmembrane region" description="Helical" evidence="6">
    <location>
        <begin position="101"/>
        <end position="130"/>
    </location>
</feature>
<evidence type="ECO:0000256" key="1">
    <source>
        <dbReference type="ARBA" id="ARBA00004651"/>
    </source>
</evidence>
<feature type="transmembrane region" description="Helical" evidence="6">
    <location>
        <begin position="76"/>
        <end position="95"/>
    </location>
</feature>
<evidence type="ECO:0000313" key="8">
    <source>
        <dbReference type="Proteomes" id="UP000322184"/>
    </source>
</evidence>
<name>A0A5B0VLQ8_9GAMM</name>
<feature type="transmembrane region" description="Helical" evidence="6">
    <location>
        <begin position="250"/>
        <end position="272"/>
    </location>
</feature>
<dbReference type="SUPFAM" id="SSF103473">
    <property type="entry name" value="MFS general substrate transporter"/>
    <property type="match status" value="1"/>
</dbReference>
<protein>
    <submittedName>
        <fullName evidence="7">MFS transporter</fullName>
    </submittedName>
</protein>
<evidence type="ECO:0000256" key="3">
    <source>
        <dbReference type="ARBA" id="ARBA00022692"/>
    </source>
</evidence>
<gene>
    <name evidence="7" type="ORF">F0L16_20605</name>
</gene>
<feature type="transmembrane region" description="Helical" evidence="6">
    <location>
        <begin position="142"/>
        <end position="160"/>
    </location>
</feature>
<keyword evidence="4 6" id="KW-1133">Transmembrane helix</keyword>
<dbReference type="GO" id="GO:0005886">
    <property type="term" value="C:plasma membrane"/>
    <property type="evidence" value="ECO:0007669"/>
    <property type="project" value="UniProtKB-SubCell"/>
</dbReference>
<dbReference type="InterPro" id="IPR011701">
    <property type="entry name" value="MFS"/>
</dbReference>
<keyword evidence="2" id="KW-1003">Cell membrane</keyword>
<dbReference type="Pfam" id="PF07690">
    <property type="entry name" value="MFS_1"/>
    <property type="match status" value="1"/>
</dbReference>
<feature type="transmembrane region" description="Helical" evidence="6">
    <location>
        <begin position="166"/>
        <end position="187"/>
    </location>
</feature>
<evidence type="ECO:0000256" key="2">
    <source>
        <dbReference type="ARBA" id="ARBA00022475"/>
    </source>
</evidence>
<feature type="transmembrane region" description="Helical" evidence="6">
    <location>
        <begin position="44"/>
        <end position="64"/>
    </location>
</feature>
<organism evidence="7 8">
    <name type="scientific">Photorhabdus heterorhabditis</name>
    <dbReference type="NCBI Taxonomy" id="880156"/>
    <lineage>
        <taxon>Bacteria</taxon>
        <taxon>Pseudomonadati</taxon>
        <taxon>Pseudomonadota</taxon>
        <taxon>Gammaproteobacteria</taxon>
        <taxon>Enterobacterales</taxon>
        <taxon>Morganellaceae</taxon>
        <taxon>Photorhabdus</taxon>
    </lineage>
</organism>
<evidence type="ECO:0000256" key="6">
    <source>
        <dbReference type="SAM" id="Phobius"/>
    </source>
</evidence>
<dbReference type="Gene3D" id="1.20.1250.20">
    <property type="entry name" value="MFS general substrate transporter like domains"/>
    <property type="match status" value="1"/>
</dbReference>
<evidence type="ECO:0000313" key="7">
    <source>
        <dbReference type="EMBL" id="KAA1175354.1"/>
    </source>
</evidence>
<feature type="transmembrane region" description="Helical" evidence="6">
    <location>
        <begin position="373"/>
        <end position="393"/>
    </location>
</feature>
<accession>A0A5B0VLQ8</accession>
<evidence type="ECO:0000256" key="5">
    <source>
        <dbReference type="ARBA" id="ARBA00023136"/>
    </source>
</evidence>
<dbReference type="EMBL" id="VTUW01000070">
    <property type="protein sequence ID" value="KAA1175354.1"/>
    <property type="molecule type" value="Genomic_DNA"/>
</dbReference>